<comment type="caution">
    <text evidence="2">The sequence shown here is derived from an EMBL/GenBank/DDBJ whole genome shotgun (WGS) entry which is preliminary data.</text>
</comment>
<sequence>MSKVLLLGASGLIGGELLSLLLADARVSALYAPTRSPLAPAAKLSNPQHPDLAVALAMLSEPLDIVFCCLGTTRKAAGSRQAFRHVDYTLVVESALAARRLGAQHLLVVSALGASPRSLFFYSRVKGEMEQALRAQAWPHLTLARPSLLLGVRRTPRPMESGSACLFRHLPGKWRAIDGEDVAHALLSQAFSRNLPAVQVLEADRLRQLAAG</sequence>
<evidence type="ECO:0000313" key="2">
    <source>
        <dbReference type="EMBL" id="KAA8999303.1"/>
    </source>
</evidence>
<dbReference type="SUPFAM" id="SSF51735">
    <property type="entry name" value="NAD(P)-binding Rossmann-fold domains"/>
    <property type="match status" value="1"/>
</dbReference>
<proteinExistence type="predicted"/>
<reference evidence="2 3" key="1">
    <citation type="submission" date="2019-09" db="EMBL/GenBank/DDBJ databases">
        <authorList>
            <person name="Li Y."/>
        </authorList>
    </citation>
    <scope>NUCLEOTIDE SEQUENCE [LARGE SCALE GENOMIC DNA]</scope>
    <source>
        <strain evidence="2 3">L3-3HA</strain>
    </source>
</reference>
<evidence type="ECO:0000259" key="1">
    <source>
        <dbReference type="Pfam" id="PF13460"/>
    </source>
</evidence>
<gene>
    <name evidence="2" type="ORF">FJU30_13230</name>
</gene>
<dbReference type="AlphaFoldDB" id="A0A5J5FZ58"/>
<dbReference type="OrthoDB" id="9798632at2"/>
<accession>A0A5J5FZ58</accession>
<dbReference type="PANTHER" id="PTHR14097">
    <property type="entry name" value="OXIDOREDUCTASE HTATIP2"/>
    <property type="match status" value="1"/>
</dbReference>
<dbReference type="Proteomes" id="UP000335415">
    <property type="component" value="Unassembled WGS sequence"/>
</dbReference>
<protein>
    <submittedName>
        <fullName evidence="2">NAD(P)H-binding protein</fullName>
    </submittedName>
</protein>
<dbReference type="EMBL" id="VYKJ01000006">
    <property type="protein sequence ID" value="KAA8999303.1"/>
    <property type="molecule type" value="Genomic_DNA"/>
</dbReference>
<dbReference type="InterPro" id="IPR016040">
    <property type="entry name" value="NAD(P)-bd_dom"/>
</dbReference>
<name>A0A5J5FZ58_9GAMM</name>
<dbReference type="InterPro" id="IPR036291">
    <property type="entry name" value="NAD(P)-bd_dom_sf"/>
</dbReference>
<dbReference type="RefSeq" id="WP_150435448.1">
    <property type="nucleotide sequence ID" value="NZ_VYKJ01000006.1"/>
</dbReference>
<dbReference type="PANTHER" id="PTHR14097:SF7">
    <property type="entry name" value="OXIDOREDUCTASE HTATIP2"/>
    <property type="match status" value="1"/>
</dbReference>
<feature type="domain" description="NAD(P)-binding" evidence="1">
    <location>
        <begin position="8"/>
        <end position="189"/>
    </location>
</feature>
<organism evidence="2 3">
    <name type="scientific">Affinibrenneria salicis</name>
    <dbReference type="NCBI Taxonomy" id="2590031"/>
    <lineage>
        <taxon>Bacteria</taxon>
        <taxon>Pseudomonadati</taxon>
        <taxon>Pseudomonadota</taxon>
        <taxon>Gammaproteobacteria</taxon>
        <taxon>Enterobacterales</taxon>
        <taxon>Pectobacteriaceae</taxon>
        <taxon>Affinibrenneria</taxon>
    </lineage>
</organism>
<dbReference type="Gene3D" id="3.40.50.720">
    <property type="entry name" value="NAD(P)-binding Rossmann-like Domain"/>
    <property type="match status" value="1"/>
</dbReference>
<keyword evidence="3" id="KW-1185">Reference proteome</keyword>
<evidence type="ECO:0000313" key="3">
    <source>
        <dbReference type="Proteomes" id="UP000335415"/>
    </source>
</evidence>
<dbReference type="Pfam" id="PF13460">
    <property type="entry name" value="NAD_binding_10"/>
    <property type="match status" value="1"/>
</dbReference>